<reference evidence="3 4" key="1">
    <citation type="submission" date="2019-03" db="EMBL/GenBank/DDBJ databases">
        <title>Genomic features of bacteria from cold environments.</title>
        <authorList>
            <person name="Shen L."/>
        </authorList>
    </citation>
    <scope>NUCLEOTIDE SEQUENCE [LARGE SCALE GENOMIC DNA]</scope>
    <source>
        <strain evidence="4">T3246-1</strain>
    </source>
</reference>
<evidence type="ECO:0000259" key="2">
    <source>
        <dbReference type="Pfam" id="PF14280"/>
    </source>
</evidence>
<comment type="caution">
    <text evidence="3">The sequence shown here is derived from an EMBL/GenBank/DDBJ whole genome shotgun (WGS) entry which is preliminary data.</text>
</comment>
<dbReference type="EMBL" id="SMNA01000020">
    <property type="protein sequence ID" value="TDE88174.1"/>
    <property type="molecule type" value="Genomic_DNA"/>
</dbReference>
<feature type="compositionally biased region" description="Basic residues" evidence="1">
    <location>
        <begin position="15"/>
        <end position="26"/>
    </location>
</feature>
<sequence>MNHEVGSIDDDRGPRKQSRPTRARGRAGYRRLEAILEAANLVVQRVETENDIGRDAFVDIVDGTDVTGGVICVQVKSGTSFRHEGQWVVPGAAADFRLWRESTVPFFGAVHDPEDDALRWVDLSQAATLAGDAYLSPVIPGPYGKPSVPVPAENRLDVDISPFLDAARTSLRRRSGSPAAALLAEDAETVEVGIADTSAVGRHDATAFLLLAALFHRLPKACRRLAVVVLAMTTPHPDVFWTKQNWIPEQVSTTVRERCRWTAIDIAALLDEVDETGITRGSIGQTVFHVLALDQDLQPKLFKAALDRALPDSNRFWAAAIFLYLAGEDAPGVLDDLFEADRASGNEEALFSISHRLEDVEGFQHLIQSIAEFGYVSLF</sequence>
<evidence type="ECO:0000256" key="1">
    <source>
        <dbReference type="SAM" id="MobiDB-lite"/>
    </source>
</evidence>
<gene>
    <name evidence="3" type="ORF">EXU48_23935</name>
</gene>
<dbReference type="InterPro" id="IPR025375">
    <property type="entry name" value="DUF4365"/>
</dbReference>
<dbReference type="Proteomes" id="UP000504882">
    <property type="component" value="Unassembled WGS sequence"/>
</dbReference>
<evidence type="ECO:0000313" key="3">
    <source>
        <dbReference type="EMBL" id="TDE88174.1"/>
    </source>
</evidence>
<name>A0ABY2DYS1_9MICO</name>
<proteinExistence type="predicted"/>
<dbReference type="RefSeq" id="WP_133110221.1">
    <property type="nucleotide sequence ID" value="NZ_SMNA01000020.1"/>
</dbReference>
<evidence type="ECO:0000313" key="4">
    <source>
        <dbReference type="Proteomes" id="UP000504882"/>
    </source>
</evidence>
<organism evidence="3 4">
    <name type="scientific">Occultella glacieicola</name>
    <dbReference type="NCBI Taxonomy" id="2518684"/>
    <lineage>
        <taxon>Bacteria</taxon>
        <taxon>Bacillati</taxon>
        <taxon>Actinomycetota</taxon>
        <taxon>Actinomycetes</taxon>
        <taxon>Micrococcales</taxon>
        <taxon>Ruaniaceae</taxon>
        <taxon>Occultella</taxon>
    </lineage>
</organism>
<dbReference type="Pfam" id="PF14280">
    <property type="entry name" value="DUF4365"/>
    <property type="match status" value="1"/>
</dbReference>
<keyword evidence="4" id="KW-1185">Reference proteome</keyword>
<feature type="domain" description="DUF4365" evidence="2">
    <location>
        <begin position="26"/>
        <end position="127"/>
    </location>
</feature>
<accession>A0ABY2DYS1</accession>
<feature type="region of interest" description="Disordered" evidence="1">
    <location>
        <begin position="1"/>
        <end position="26"/>
    </location>
</feature>
<protein>
    <submittedName>
        <fullName evidence="3">DUF4365 domain-containing protein</fullName>
    </submittedName>
</protein>